<dbReference type="EMBL" id="JBDJPC010000003">
    <property type="protein sequence ID" value="KAL1509694.1"/>
    <property type="molecule type" value="Genomic_DNA"/>
</dbReference>
<gene>
    <name evidence="1" type="ORF">ABEB36_004396</name>
</gene>
<name>A0ABD1F393_HYPHA</name>
<comment type="caution">
    <text evidence="1">The sequence shown here is derived from an EMBL/GenBank/DDBJ whole genome shotgun (WGS) entry which is preliminary data.</text>
</comment>
<accession>A0ABD1F393</accession>
<protein>
    <submittedName>
        <fullName evidence="1">Uncharacterized protein</fullName>
    </submittedName>
</protein>
<evidence type="ECO:0000313" key="2">
    <source>
        <dbReference type="Proteomes" id="UP001566132"/>
    </source>
</evidence>
<evidence type="ECO:0000313" key="1">
    <source>
        <dbReference type="EMBL" id="KAL1509694.1"/>
    </source>
</evidence>
<keyword evidence="2" id="KW-1185">Reference proteome</keyword>
<reference evidence="1 2" key="1">
    <citation type="submission" date="2024-05" db="EMBL/GenBank/DDBJ databases">
        <title>Genetic variation in Jamaican populations of the coffee berry borer (Hypothenemus hampei).</title>
        <authorList>
            <person name="Errbii M."/>
            <person name="Myrie A."/>
        </authorList>
    </citation>
    <scope>NUCLEOTIDE SEQUENCE [LARGE SCALE GENOMIC DNA]</scope>
    <source>
        <strain evidence="1">JA-Hopewell-2020-01-JO</strain>
        <tissue evidence="1">Whole body</tissue>
    </source>
</reference>
<dbReference type="Proteomes" id="UP001566132">
    <property type="component" value="Unassembled WGS sequence"/>
</dbReference>
<organism evidence="1 2">
    <name type="scientific">Hypothenemus hampei</name>
    <name type="common">Coffee berry borer</name>
    <dbReference type="NCBI Taxonomy" id="57062"/>
    <lineage>
        <taxon>Eukaryota</taxon>
        <taxon>Metazoa</taxon>
        <taxon>Ecdysozoa</taxon>
        <taxon>Arthropoda</taxon>
        <taxon>Hexapoda</taxon>
        <taxon>Insecta</taxon>
        <taxon>Pterygota</taxon>
        <taxon>Neoptera</taxon>
        <taxon>Endopterygota</taxon>
        <taxon>Coleoptera</taxon>
        <taxon>Polyphaga</taxon>
        <taxon>Cucujiformia</taxon>
        <taxon>Curculionidae</taxon>
        <taxon>Scolytinae</taxon>
        <taxon>Hypothenemus</taxon>
    </lineage>
</organism>
<sequence length="100" mass="10609">MGGKNMDCSREGCVEVGESLTPVPAVGVYLKEYGGSNVTFITGEEKKRSGSERSIDLTLDELDKLAGCVAVAGRGISTPRSEKLLLGSDNTTSSNVKRKR</sequence>
<proteinExistence type="predicted"/>
<dbReference type="AlphaFoldDB" id="A0ABD1F393"/>